<sequence>MAEVIIVGAGPVGLMLACELRLAGVRALVLERRAEIGDAPKANGLGGQIVRVLDHRGLLERFAAESGYAGPVPGFPFGSVPLRLATLTDTAMNVLLLPQPRLERLLDARAGELGAEIRRGHEVVALRQDDAGVTLETLDPDGTRHTMAARYVVGCDGGHSTVRELAGVAFPGTTDTEVLRIGHFQGNVTTGFFDTPGAGPLRPGWNRTPRGRVIVTSLQPGVDIVGVREAAGPPRARGALTLEEFRASLRRVLGGDPPPLGEPIWLSETVSQARLAERYRAGRVFLAGDAAHLFPAGGAALNVGMTDAVNLGWKLAAVLRGGAPEGLLDSYHSERHPVGEHNLLQTRAQAALEHAEGENGAALRELLAELFAYEAPLRHLAGVLEGSDVRYDMPGSVPDHPLLGRFVPDLALTTVGEGTAGVAALMRPARAVLVDLTGEAGLRDAAGPWEDRVTVVAARASAPPARALLVRPDGYVAFAHSGPVDETARAGLRAALSHWFGP</sequence>
<dbReference type="GO" id="GO:0071949">
    <property type="term" value="F:FAD binding"/>
    <property type="evidence" value="ECO:0007669"/>
    <property type="project" value="InterPro"/>
</dbReference>
<dbReference type="Pfam" id="PF01494">
    <property type="entry name" value="FAD_binding_3"/>
    <property type="match status" value="1"/>
</dbReference>
<feature type="domain" description="FAD-binding" evidence="4">
    <location>
        <begin position="2"/>
        <end position="342"/>
    </location>
</feature>
<keyword evidence="2" id="KW-0285">Flavoprotein</keyword>
<dbReference type="EMBL" id="JACHND010000001">
    <property type="protein sequence ID" value="MBB4704244.1"/>
    <property type="molecule type" value="Genomic_DNA"/>
</dbReference>
<name>A0A7W7GD73_9ACTN</name>
<dbReference type="PANTHER" id="PTHR43004:SF19">
    <property type="entry name" value="BINDING MONOOXYGENASE, PUTATIVE (JCVI)-RELATED"/>
    <property type="match status" value="1"/>
</dbReference>
<proteinExistence type="predicted"/>
<protein>
    <submittedName>
        <fullName evidence="5">2-polyprenyl-6-methoxyphenol hydroxylase-like FAD-dependent oxidoreductase</fullName>
    </submittedName>
</protein>
<evidence type="ECO:0000256" key="1">
    <source>
        <dbReference type="ARBA" id="ARBA00001974"/>
    </source>
</evidence>
<keyword evidence="6" id="KW-1185">Reference proteome</keyword>
<dbReference type="Gene3D" id="3.40.30.120">
    <property type="match status" value="1"/>
</dbReference>
<evidence type="ECO:0000256" key="3">
    <source>
        <dbReference type="ARBA" id="ARBA00022827"/>
    </source>
</evidence>
<comment type="cofactor">
    <cofactor evidence="1">
        <name>FAD</name>
        <dbReference type="ChEBI" id="CHEBI:57692"/>
    </cofactor>
</comment>
<dbReference type="InterPro" id="IPR002938">
    <property type="entry name" value="FAD-bd"/>
</dbReference>
<dbReference type="GO" id="GO:0016709">
    <property type="term" value="F:oxidoreductase activity, acting on paired donors, with incorporation or reduction of molecular oxygen, NAD(P)H as one donor, and incorporation of one atom of oxygen"/>
    <property type="evidence" value="ECO:0007669"/>
    <property type="project" value="UniProtKB-ARBA"/>
</dbReference>
<comment type="caution">
    <text evidence="5">The sequence shown here is derived from an EMBL/GenBank/DDBJ whole genome shotgun (WGS) entry which is preliminary data.</text>
</comment>
<evidence type="ECO:0000313" key="6">
    <source>
        <dbReference type="Proteomes" id="UP000542210"/>
    </source>
</evidence>
<keyword evidence="3" id="KW-0274">FAD</keyword>
<evidence type="ECO:0000313" key="5">
    <source>
        <dbReference type="EMBL" id="MBB4704244.1"/>
    </source>
</evidence>
<dbReference type="InterPro" id="IPR036188">
    <property type="entry name" value="FAD/NAD-bd_sf"/>
</dbReference>
<dbReference type="RefSeq" id="WP_184885176.1">
    <property type="nucleotide sequence ID" value="NZ_BOOV01000012.1"/>
</dbReference>
<dbReference type="Gene3D" id="3.50.50.60">
    <property type="entry name" value="FAD/NAD(P)-binding domain"/>
    <property type="match status" value="2"/>
</dbReference>
<gene>
    <name evidence="5" type="ORF">BJ982_005788</name>
</gene>
<evidence type="ECO:0000256" key="2">
    <source>
        <dbReference type="ARBA" id="ARBA00022630"/>
    </source>
</evidence>
<dbReference type="InterPro" id="IPR050641">
    <property type="entry name" value="RIFMO-like"/>
</dbReference>
<dbReference type="PRINTS" id="PR00420">
    <property type="entry name" value="RNGMNOXGNASE"/>
</dbReference>
<dbReference type="Pfam" id="PF21274">
    <property type="entry name" value="Rng_hyd_C"/>
    <property type="match status" value="1"/>
</dbReference>
<reference evidence="5 6" key="1">
    <citation type="submission" date="2020-08" db="EMBL/GenBank/DDBJ databases">
        <title>Sequencing the genomes of 1000 actinobacteria strains.</title>
        <authorList>
            <person name="Klenk H.-P."/>
        </authorList>
    </citation>
    <scope>NUCLEOTIDE SEQUENCE [LARGE SCALE GENOMIC DNA]</scope>
    <source>
        <strain evidence="5 6">DSM 45784</strain>
    </source>
</reference>
<organism evidence="5 6">
    <name type="scientific">Sphaerisporangium siamense</name>
    <dbReference type="NCBI Taxonomy" id="795645"/>
    <lineage>
        <taxon>Bacteria</taxon>
        <taxon>Bacillati</taxon>
        <taxon>Actinomycetota</taxon>
        <taxon>Actinomycetes</taxon>
        <taxon>Streptosporangiales</taxon>
        <taxon>Streptosporangiaceae</taxon>
        <taxon>Sphaerisporangium</taxon>
    </lineage>
</organism>
<dbReference type="Proteomes" id="UP000542210">
    <property type="component" value="Unassembled WGS sequence"/>
</dbReference>
<dbReference type="PANTHER" id="PTHR43004">
    <property type="entry name" value="TRK SYSTEM POTASSIUM UPTAKE PROTEIN"/>
    <property type="match status" value="1"/>
</dbReference>
<accession>A0A7W7GD73</accession>
<dbReference type="SUPFAM" id="SSF51905">
    <property type="entry name" value="FAD/NAD(P)-binding domain"/>
    <property type="match status" value="1"/>
</dbReference>
<evidence type="ECO:0000259" key="4">
    <source>
        <dbReference type="Pfam" id="PF01494"/>
    </source>
</evidence>
<dbReference type="AlphaFoldDB" id="A0A7W7GD73"/>
<dbReference type="Gene3D" id="3.30.70.2450">
    <property type="match status" value="1"/>
</dbReference>